<gene>
    <name evidence="4" type="ORF">K402DRAFT_336751</name>
</gene>
<dbReference type="InterPro" id="IPR008928">
    <property type="entry name" value="6-hairpin_glycosidase_sf"/>
</dbReference>
<dbReference type="PANTHER" id="PTHR31987">
    <property type="entry name" value="GLUTAMINASE A-RELATED"/>
    <property type="match status" value="1"/>
</dbReference>
<reference evidence="4" key="1">
    <citation type="journal article" date="2020" name="Stud. Mycol.">
        <title>101 Dothideomycetes genomes: a test case for predicting lifestyles and emergence of pathogens.</title>
        <authorList>
            <person name="Haridas S."/>
            <person name="Albert R."/>
            <person name="Binder M."/>
            <person name="Bloem J."/>
            <person name="Labutti K."/>
            <person name="Salamov A."/>
            <person name="Andreopoulos B."/>
            <person name="Baker S."/>
            <person name="Barry K."/>
            <person name="Bills G."/>
            <person name="Bluhm B."/>
            <person name="Cannon C."/>
            <person name="Castanera R."/>
            <person name="Culley D."/>
            <person name="Daum C."/>
            <person name="Ezra D."/>
            <person name="Gonzalez J."/>
            <person name="Henrissat B."/>
            <person name="Kuo A."/>
            <person name="Liang C."/>
            <person name="Lipzen A."/>
            <person name="Lutzoni F."/>
            <person name="Magnuson J."/>
            <person name="Mondo S."/>
            <person name="Nolan M."/>
            <person name="Ohm R."/>
            <person name="Pangilinan J."/>
            <person name="Park H.-J."/>
            <person name="Ramirez L."/>
            <person name="Alfaro M."/>
            <person name="Sun H."/>
            <person name="Tritt A."/>
            <person name="Yoshinaga Y."/>
            <person name="Zwiers L.-H."/>
            <person name="Turgeon B."/>
            <person name="Goodwin S."/>
            <person name="Spatafora J."/>
            <person name="Crous P."/>
            <person name="Grigoriev I."/>
        </authorList>
    </citation>
    <scope>NUCLEOTIDE SEQUENCE</scope>
    <source>
        <strain evidence="4">CBS 113979</strain>
    </source>
</reference>
<dbReference type="SUPFAM" id="SSF48208">
    <property type="entry name" value="Six-hairpin glycosidases"/>
    <property type="match status" value="1"/>
</dbReference>
<dbReference type="OrthoDB" id="431715at2759"/>
<evidence type="ECO:0000313" key="5">
    <source>
        <dbReference type="Proteomes" id="UP000800041"/>
    </source>
</evidence>
<feature type="domain" description="Glutaminase A central" evidence="2">
    <location>
        <begin position="346"/>
        <end position="692"/>
    </location>
</feature>
<feature type="signal peptide" evidence="1">
    <location>
        <begin position="1"/>
        <end position="19"/>
    </location>
</feature>
<dbReference type="Proteomes" id="UP000800041">
    <property type="component" value="Unassembled WGS sequence"/>
</dbReference>
<accession>A0A6G1GTB5</accession>
<proteinExistence type="predicted"/>
<evidence type="ECO:0000313" key="4">
    <source>
        <dbReference type="EMBL" id="KAF1984206.1"/>
    </source>
</evidence>
<feature type="domain" description="Glutaminase A N-terminal" evidence="3">
    <location>
        <begin position="109"/>
        <end position="340"/>
    </location>
</feature>
<keyword evidence="1" id="KW-0732">Signal</keyword>
<dbReference type="AlphaFoldDB" id="A0A6G1GTB5"/>
<dbReference type="PANTHER" id="PTHR31987:SF1">
    <property type="entry name" value="GLUTAMINASE A"/>
    <property type="match status" value="1"/>
</dbReference>
<dbReference type="InterPro" id="IPR032514">
    <property type="entry name" value="GtaA_central"/>
</dbReference>
<name>A0A6G1GTB5_9PEZI</name>
<dbReference type="Pfam" id="PF16335">
    <property type="entry name" value="GtaA_6_Hairpin"/>
    <property type="match status" value="1"/>
</dbReference>
<dbReference type="InterPro" id="IPR033433">
    <property type="entry name" value="GtaA_N"/>
</dbReference>
<dbReference type="Pfam" id="PF17168">
    <property type="entry name" value="DUF5127"/>
    <property type="match status" value="1"/>
</dbReference>
<feature type="chain" id="PRO_5026122043" evidence="1">
    <location>
        <begin position="20"/>
        <end position="704"/>
    </location>
</feature>
<dbReference type="InterPro" id="IPR052743">
    <property type="entry name" value="Glutaminase_GtaA"/>
</dbReference>
<dbReference type="GO" id="GO:0005975">
    <property type="term" value="P:carbohydrate metabolic process"/>
    <property type="evidence" value="ECO:0007669"/>
    <property type="project" value="InterPro"/>
</dbReference>
<evidence type="ECO:0000256" key="1">
    <source>
        <dbReference type="SAM" id="SignalP"/>
    </source>
</evidence>
<keyword evidence="5" id="KW-1185">Reference proteome</keyword>
<sequence>MRLIHLPLLLSSIIGVTTAASSFTPARPPALPLAVKSPYLNTWLPAGRDGGNGGYLAGEWPIFWAGQVAAWAGLIRVDGDAYTWMGAVRGRNGSDVQTVTQIAYSYTSTKSVFTMDVGGKVEMSITFLSPVTPHDYKRQSLIFSYLNVEVTSTDGSEHDVQLYSDISAEWVSGNRSDIASWDHDTTSTLSYHRARRQEQLAYSEVSDQSQWGDYYWATEDSETLTFQSGGDAVVRGSFLSNGSLPDTKDTNFRPINEDYPVFGFAKDLGNVGSAGIDTLFTIGLCQDYAIQFNGSDGYQPQPSLWKSYFDSDTDAIDWFYQDYSTSSEMSAELDSKIQSDSVGAAGQKYATLTTLSVLQAFAAIQLVGTSEKMYIFQKEISSNGNMNTVDVIFPFHPLLLYTNPELLAILLEPLWEIQEGGNYPNKYSMHDIGAHYPNATGHPDGLDEEMPVEECGNMLIMALAYVQHTGKTDYLKAHYKLLKQWTQFLVSDSLIPASQLSTDDFAGHLENQTNLALKGIIGIGAMGQIANLTGNTEDAANYTAISRDYIEKWEDLGIAKNANPPHTTLAYGQNKTHGLLYNIFSDRQLSLDLVPQSIYDMQSEFYPTVEGRYGVPLDTRHSYTKGDWEMWAAAVSSSSTRDMFIADLAKWINETPTNKALSDLYDTETGDYPVDTPQFIARPVVGGVFSLLVLPGAAGGSSGA</sequence>
<organism evidence="4 5">
    <name type="scientific">Aulographum hederae CBS 113979</name>
    <dbReference type="NCBI Taxonomy" id="1176131"/>
    <lineage>
        <taxon>Eukaryota</taxon>
        <taxon>Fungi</taxon>
        <taxon>Dikarya</taxon>
        <taxon>Ascomycota</taxon>
        <taxon>Pezizomycotina</taxon>
        <taxon>Dothideomycetes</taxon>
        <taxon>Pleosporomycetidae</taxon>
        <taxon>Aulographales</taxon>
        <taxon>Aulographaceae</taxon>
    </lineage>
</organism>
<protein>
    <submittedName>
        <fullName evidence="4">Glutaminase GtaA</fullName>
    </submittedName>
</protein>
<evidence type="ECO:0000259" key="2">
    <source>
        <dbReference type="Pfam" id="PF16335"/>
    </source>
</evidence>
<evidence type="ECO:0000259" key="3">
    <source>
        <dbReference type="Pfam" id="PF17168"/>
    </source>
</evidence>
<dbReference type="EMBL" id="ML977169">
    <property type="protein sequence ID" value="KAF1984206.1"/>
    <property type="molecule type" value="Genomic_DNA"/>
</dbReference>